<evidence type="ECO:0000313" key="2">
    <source>
        <dbReference type="EMBL" id="QEQ94807.1"/>
    </source>
</evidence>
<accession>A0A5J6DAH7</accession>
<dbReference type="Proteomes" id="UP000325507">
    <property type="component" value="Segment"/>
</dbReference>
<reference evidence="2 3" key="1">
    <citation type="submission" date="2019-07" db="EMBL/GenBank/DDBJ databases">
        <title>Complete genome sequence of bacteriophage infecting Erwinia pyrifoliae.</title>
        <authorList>
            <person name="Kim S.G."/>
            <person name="Park S.C."/>
        </authorList>
    </citation>
    <scope>NUCLEOTIDE SEQUENCE [LARGE SCALE GENOMIC DNA]</scope>
</reference>
<dbReference type="EMBL" id="MN184886">
    <property type="protein sequence ID" value="QEQ94807.1"/>
    <property type="molecule type" value="Genomic_DNA"/>
</dbReference>
<proteinExistence type="predicted"/>
<evidence type="ECO:0000313" key="3">
    <source>
        <dbReference type="Proteomes" id="UP000325507"/>
    </source>
</evidence>
<organism evidence="2 3">
    <name type="scientific">Erwinia phage pEp_SNUABM_08</name>
    <dbReference type="NCBI Taxonomy" id="2593268"/>
    <lineage>
        <taxon>Viruses</taxon>
        <taxon>Duplodnaviria</taxon>
        <taxon>Heunggongvirae</taxon>
        <taxon>Uroviricota</taxon>
        <taxon>Caudoviricetes</taxon>
        <taxon>Casjensviridae</taxon>
        <taxon>Gwanakrovirus</taxon>
        <taxon>Gwanakrovirus SNUABM08</taxon>
    </lineage>
</organism>
<keyword evidence="3" id="KW-1185">Reference proteome</keyword>
<gene>
    <name evidence="2" type="ORF">pEpSNUABM08_60</name>
</gene>
<evidence type="ECO:0000256" key="1">
    <source>
        <dbReference type="SAM" id="MobiDB-lite"/>
    </source>
</evidence>
<sequence length="107" mass="12513">MHQPTMRTHRKRVGLTGDIRFRKQWFTGRQILQVAVVYEVTKYRYPHELIAENRVFTTEVEWEDADASMALRVAIGFTPFERKRSEDMAPGWPTPGSLTIKTPPRKP</sequence>
<feature type="region of interest" description="Disordered" evidence="1">
    <location>
        <begin position="84"/>
        <end position="107"/>
    </location>
</feature>
<protein>
    <submittedName>
        <fullName evidence="2">Uncharacterized protein</fullName>
    </submittedName>
</protein>
<name>A0A5J6DAH7_9CAUD</name>